<organism evidence="4 5">
    <name type="scientific">Wujia chipingensis</name>
    <dbReference type="NCBI Taxonomy" id="2763670"/>
    <lineage>
        <taxon>Bacteria</taxon>
        <taxon>Bacillati</taxon>
        <taxon>Bacillota</taxon>
        <taxon>Clostridia</taxon>
        <taxon>Lachnospirales</taxon>
        <taxon>Lachnospiraceae</taxon>
        <taxon>Wujia</taxon>
    </lineage>
</organism>
<evidence type="ECO:0000313" key="5">
    <source>
        <dbReference type="Proteomes" id="UP000515819"/>
    </source>
</evidence>
<dbReference type="InterPro" id="IPR039356">
    <property type="entry name" value="YfbR/HDDC2"/>
</dbReference>
<proteinExistence type="predicted"/>
<evidence type="ECO:0000256" key="2">
    <source>
        <dbReference type="ARBA" id="ARBA00022801"/>
    </source>
</evidence>
<evidence type="ECO:0000313" key="4">
    <source>
        <dbReference type="EMBL" id="QNM00156.1"/>
    </source>
</evidence>
<feature type="domain" description="HD" evidence="3">
    <location>
        <begin position="15"/>
        <end position="177"/>
    </location>
</feature>
<dbReference type="Gene3D" id="1.10.3210.10">
    <property type="entry name" value="Hypothetical protein af1432"/>
    <property type="match status" value="1"/>
</dbReference>
<keyword evidence="1" id="KW-0479">Metal-binding</keyword>
<dbReference type="KEGG" id="wcp:H9Q76_02300"/>
<reference evidence="4 5" key="1">
    <citation type="submission" date="2020-08" db="EMBL/GenBank/DDBJ databases">
        <authorList>
            <person name="Liu C."/>
            <person name="Sun Q."/>
        </authorList>
    </citation>
    <scope>NUCLEOTIDE SEQUENCE [LARGE SCALE GENOMIC DNA]</scope>
    <source>
        <strain evidence="4 5">NSJ-4</strain>
    </source>
</reference>
<keyword evidence="2" id="KW-0378">Hydrolase</keyword>
<dbReference type="InterPro" id="IPR006674">
    <property type="entry name" value="HD_domain"/>
</dbReference>
<dbReference type="GO" id="GO:0046872">
    <property type="term" value="F:metal ion binding"/>
    <property type="evidence" value="ECO:0007669"/>
    <property type="project" value="UniProtKB-KW"/>
</dbReference>
<accession>A0A7G9FNM4</accession>
<dbReference type="AlphaFoldDB" id="A0A7G9FNM4"/>
<dbReference type="GO" id="GO:0002953">
    <property type="term" value="F:5'-deoxynucleotidase activity"/>
    <property type="evidence" value="ECO:0007669"/>
    <property type="project" value="InterPro"/>
</dbReference>
<dbReference type="Pfam" id="PF13023">
    <property type="entry name" value="HD_3"/>
    <property type="match status" value="1"/>
</dbReference>
<evidence type="ECO:0000256" key="1">
    <source>
        <dbReference type="ARBA" id="ARBA00022723"/>
    </source>
</evidence>
<gene>
    <name evidence="4" type="ORF">H9Q76_02300</name>
</gene>
<dbReference type="Proteomes" id="UP000515819">
    <property type="component" value="Chromosome"/>
</dbReference>
<evidence type="ECO:0000259" key="3">
    <source>
        <dbReference type="Pfam" id="PF13023"/>
    </source>
</evidence>
<sequence length="195" mass="22845">MNERLDKQMDFIREIDKEKFITRMTKLTDGKRRENDAEHAWHMAIMTILLSEYANEKIDVLRTVTMLLIHDLVEIDAGDTYAYDEEGKKTQEAREKKAADRIYNLLPADQAKKLYDIWLEFEAKETPEAKFARAMDNLQPMMLTASTGGFDWKDRGVRAEQVMKRNEITPEGSKTLWDYAYENFLKPNIENGNLQ</sequence>
<dbReference type="PANTHER" id="PTHR11845">
    <property type="entry name" value="5'-DEOXYNUCLEOTIDASE HDDC2"/>
    <property type="match status" value="1"/>
</dbReference>
<name>A0A7G9FNM4_9FIRM</name>
<dbReference type="GO" id="GO:0005737">
    <property type="term" value="C:cytoplasm"/>
    <property type="evidence" value="ECO:0007669"/>
    <property type="project" value="TreeGrafter"/>
</dbReference>
<dbReference type="RefSeq" id="WP_117781304.1">
    <property type="nucleotide sequence ID" value="NZ_CP060632.1"/>
</dbReference>
<dbReference type="EMBL" id="CP060632">
    <property type="protein sequence ID" value="QNM00156.1"/>
    <property type="molecule type" value="Genomic_DNA"/>
</dbReference>
<keyword evidence="5" id="KW-1185">Reference proteome</keyword>
<dbReference type="PANTHER" id="PTHR11845:SF13">
    <property type="entry name" value="5'-DEOXYNUCLEOTIDASE HDDC2"/>
    <property type="match status" value="1"/>
</dbReference>
<dbReference type="SUPFAM" id="SSF109604">
    <property type="entry name" value="HD-domain/PDEase-like"/>
    <property type="match status" value="1"/>
</dbReference>
<protein>
    <submittedName>
        <fullName evidence="4">HD domain-containing protein</fullName>
    </submittedName>
</protein>